<comment type="caution">
    <text evidence="1">The sequence shown here is derived from an EMBL/GenBank/DDBJ whole genome shotgun (WGS) entry which is preliminary data.</text>
</comment>
<proteinExistence type="predicted"/>
<evidence type="ECO:0000313" key="1">
    <source>
        <dbReference type="EMBL" id="RFM22941.1"/>
    </source>
</evidence>
<sequence>MLFNSGITINDAECNEKLVQTRGATQVSIFCIIHLLKKQAAILNDPKVNSLINQLSNLVALFEDRMIDERQFLTEIQNYVVELDTYMKRKY</sequence>
<organism evidence="1 2">
    <name type="scientific">Candidatus Thermochlorobacter aerophilus</name>
    <dbReference type="NCBI Taxonomy" id="1868324"/>
    <lineage>
        <taxon>Bacteria</taxon>
        <taxon>Pseudomonadati</taxon>
        <taxon>Chlorobiota</taxon>
        <taxon>Chlorobiia</taxon>
        <taxon>Chlorobiales</taxon>
        <taxon>Candidatus Thermochlorobacteriaceae</taxon>
        <taxon>Candidatus Thermochlorobacter</taxon>
    </lineage>
</organism>
<dbReference type="Proteomes" id="UP000266389">
    <property type="component" value="Unassembled WGS sequence"/>
</dbReference>
<evidence type="ECO:0000313" key="2">
    <source>
        <dbReference type="Proteomes" id="UP000266389"/>
    </source>
</evidence>
<dbReference type="AlphaFoldDB" id="A0A395LWI7"/>
<name>A0A395LWI7_9BACT</name>
<dbReference type="EMBL" id="PHFL01000071">
    <property type="protein sequence ID" value="RFM22941.1"/>
    <property type="molecule type" value="Genomic_DNA"/>
</dbReference>
<accession>A0A395LWI7</accession>
<reference evidence="1 2" key="1">
    <citation type="journal article" date="2011" name="ISME J.">
        <title>Community ecology of hot spring cyanobacterial mats: predominant populations and their functional potential.</title>
        <authorList>
            <person name="Klatt C.G."/>
            <person name="Wood J.M."/>
            <person name="Rusch D.B."/>
            <person name="Bateson M.M."/>
            <person name="Hamamura N."/>
            <person name="Heidelberg J.F."/>
            <person name="Grossman A.R."/>
            <person name="Bhaya D."/>
            <person name="Cohan F.M."/>
            <person name="Kuhl M."/>
            <person name="Bryant D.A."/>
            <person name="Ward D.M."/>
        </authorList>
    </citation>
    <scope>NUCLEOTIDE SEQUENCE [LARGE SCALE GENOMIC DNA]</scope>
    <source>
        <strain evidence="1">OS</strain>
    </source>
</reference>
<protein>
    <submittedName>
        <fullName evidence="1">Uncharacterized protein</fullName>
    </submittedName>
</protein>
<gene>
    <name evidence="1" type="ORF">D0433_12905</name>
</gene>